<evidence type="ECO:0000259" key="1">
    <source>
        <dbReference type="Pfam" id="PF00078"/>
    </source>
</evidence>
<evidence type="ECO:0000313" key="2">
    <source>
        <dbReference type="EMBL" id="KAJ1203478.1"/>
    </source>
</evidence>
<reference evidence="2" key="1">
    <citation type="journal article" date="2022" name="bioRxiv">
        <title>Sequencing and chromosome-scale assembly of the giantPleurodeles waltlgenome.</title>
        <authorList>
            <person name="Brown T."/>
            <person name="Elewa A."/>
            <person name="Iarovenko S."/>
            <person name="Subramanian E."/>
            <person name="Araus A.J."/>
            <person name="Petzold A."/>
            <person name="Susuki M."/>
            <person name="Suzuki K.-i.T."/>
            <person name="Hayashi T."/>
            <person name="Toyoda A."/>
            <person name="Oliveira C."/>
            <person name="Osipova E."/>
            <person name="Leigh N.D."/>
            <person name="Simon A."/>
            <person name="Yun M.H."/>
        </authorList>
    </citation>
    <scope>NUCLEOTIDE SEQUENCE</scope>
    <source>
        <strain evidence="2">20211129_DDA</strain>
        <tissue evidence="2">Liver</tissue>
    </source>
</reference>
<keyword evidence="3" id="KW-1185">Reference proteome</keyword>
<comment type="caution">
    <text evidence="2">The sequence shown here is derived from an EMBL/GenBank/DDBJ whole genome shotgun (WGS) entry which is preliminary data.</text>
</comment>
<dbReference type="Proteomes" id="UP001066276">
    <property type="component" value="Chromosome 2_1"/>
</dbReference>
<proteinExistence type="predicted"/>
<dbReference type="PANTHER" id="PTHR19446">
    <property type="entry name" value="REVERSE TRANSCRIPTASES"/>
    <property type="match status" value="1"/>
</dbReference>
<sequence>MDFYKRIETQLAPQLVDMYAEALQRWVLLGSLREALGVPLPKTKSKEASVTDFRPQSMLNSDFKILSKVMANRLLAHIPTLVHEDQNRFVPNRNISLNLRRLFAILHMSNEVKPPAGVLLAVDFEKAFDSIR</sequence>
<feature type="domain" description="Reverse transcriptase" evidence="1">
    <location>
        <begin position="46"/>
        <end position="132"/>
    </location>
</feature>
<protein>
    <recommendedName>
        <fullName evidence="1">Reverse transcriptase domain-containing protein</fullName>
    </recommendedName>
</protein>
<name>A0AAV7VP76_PLEWA</name>
<evidence type="ECO:0000313" key="3">
    <source>
        <dbReference type="Proteomes" id="UP001066276"/>
    </source>
</evidence>
<dbReference type="AlphaFoldDB" id="A0AAV7VP76"/>
<organism evidence="2 3">
    <name type="scientific">Pleurodeles waltl</name>
    <name type="common">Iberian ribbed newt</name>
    <dbReference type="NCBI Taxonomy" id="8319"/>
    <lineage>
        <taxon>Eukaryota</taxon>
        <taxon>Metazoa</taxon>
        <taxon>Chordata</taxon>
        <taxon>Craniata</taxon>
        <taxon>Vertebrata</taxon>
        <taxon>Euteleostomi</taxon>
        <taxon>Amphibia</taxon>
        <taxon>Batrachia</taxon>
        <taxon>Caudata</taxon>
        <taxon>Salamandroidea</taxon>
        <taxon>Salamandridae</taxon>
        <taxon>Pleurodelinae</taxon>
        <taxon>Pleurodeles</taxon>
    </lineage>
</organism>
<dbReference type="Pfam" id="PF00078">
    <property type="entry name" value="RVT_1"/>
    <property type="match status" value="1"/>
</dbReference>
<dbReference type="EMBL" id="JANPWB010000003">
    <property type="protein sequence ID" value="KAJ1203478.1"/>
    <property type="molecule type" value="Genomic_DNA"/>
</dbReference>
<gene>
    <name evidence="2" type="ORF">NDU88_007263</name>
</gene>
<dbReference type="InterPro" id="IPR000477">
    <property type="entry name" value="RT_dom"/>
</dbReference>
<accession>A0AAV7VP76</accession>